<protein>
    <submittedName>
        <fullName evidence="8">IQ motif and SEC7 domain-containing protein 1</fullName>
    </submittedName>
</protein>
<dbReference type="InterPro" id="IPR035999">
    <property type="entry name" value="Sec7_dom_sf"/>
</dbReference>
<evidence type="ECO:0000256" key="4">
    <source>
        <dbReference type="ARBA" id="ARBA00022553"/>
    </source>
</evidence>
<dbReference type="SUPFAM" id="SSF48425">
    <property type="entry name" value="Sec7 domain"/>
    <property type="match status" value="1"/>
</dbReference>
<evidence type="ECO:0000313" key="9">
    <source>
        <dbReference type="Proteomes" id="UP000316759"/>
    </source>
</evidence>
<dbReference type="Proteomes" id="UP000316759">
    <property type="component" value="Unassembled WGS sequence"/>
</dbReference>
<dbReference type="CDD" id="cd13318">
    <property type="entry name" value="PH_IQSEC"/>
    <property type="match status" value="1"/>
</dbReference>
<evidence type="ECO:0000259" key="7">
    <source>
        <dbReference type="PROSITE" id="PS50190"/>
    </source>
</evidence>
<dbReference type="STRING" id="46835.A0A504YVF3"/>
<dbReference type="InterPro" id="IPR033742">
    <property type="entry name" value="IQSEC_PH"/>
</dbReference>
<feature type="region of interest" description="Disordered" evidence="6">
    <location>
        <begin position="200"/>
        <end position="219"/>
    </location>
</feature>
<dbReference type="Gene3D" id="1.10.220.20">
    <property type="match status" value="1"/>
</dbReference>
<evidence type="ECO:0000256" key="1">
    <source>
        <dbReference type="ARBA" id="ARBA00004496"/>
    </source>
</evidence>
<feature type="region of interest" description="Disordered" evidence="6">
    <location>
        <begin position="1180"/>
        <end position="1233"/>
    </location>
</feature>
<comment type="similarity">
    <text evidence="2">Belongs to the BRAG family.</text>
</comment>
<dbReference type="AlphaFoldDB" id="A0A504YVF3"/>
<dbReference type="Gene3D" id="2.30.29.30">
    <property type="entry name" value="Pleckstrin-homology domain (PH domain)/Phosphotyrosine-binding domain (PTB)"/>
    <property type="match status" value="1"/>
</dbReference>
<proteinExistence type="inferred from homology"/>
<dbReference type="PANTHER" id="PTHR10663">
    <property type="entry name" value="GUANYL-NUCLEOTIDE EXCHANGE FACTOR"/>
    <property type="match status" value="1"/>
</dbReference>
<dbReference type="SUPFAM" id="SSF50729">
    <property type="entry name" value="PH domain-like"/>
    <property type="match status" value="1"/>
</dbReference>
<dbReference type="Gene3D" id="1.10.1000.11">
    <property type="entry name" value="Arf Nucleotide-binding Site Opener,domain 2"/>
    <property type="match status" value="1"/>
</dbReference>
<dbReference type="PROSITE" id="PS50096">
    <property type="entry name" value="IQ"/>
    <property type="match status" value="1"/>
</dbReference>
<dbReference type="GO" id="GO:0005737">
    <property type="term" value="C:cytoplasm"/>
    <property type="evidence" value="ECO:0007669"/>
    <property type="project" value="UniProtKB-SubCell"/>
</dbReference>
<dbReference type="PROSITE" id="PS50190">
    <property type="entry name" value="SEC7"/>
    <property type="match status" value="1"/>
</dbReference>
<dbReference type="InterPro" id="IPR000904">
    <property type="entry name" value="Sec7_dom"/>
</dbReference>
<organism evidence="8 9">
    <name type="scientific">Fasciola gigantica</name>
    <name type="common">Giant liver fluke</name>
    <dbReference type="NCBI Taxonomy" id="46835"/>
    <lineage>
        <taxon>Eukaryota</taxon>
        <taxon>Metazoa</taxon>
        <taxon>Spiralia</taxon>
        <taxon>Lophotrochozoa</taxon>
        <taxon>Platyhelminthes</taxon>
        <taxon>Trematoda</taxon>
        <taxon>Digenea</taxon>
        <taxon>Plagiorchiida</taxon>
        <taxon>Echinostomata</taxon>
        <taxon>Echinostomatoidea</taxon>
        <taxon>Fasciolidae</taxon>
        <taxon>Fasciola</taxon>
    </lineage>
</organism>
<evidence type="ECO:0000256" key="5">
    <source>
        <dbReference type="ARBA" id="ARBA00023054"/>
    </source>
</evidence>
<keyword evidence="4" id="KW-0597">Phosphoprotein</keyword>
<dbReference type="GO" id="GO:0030036">
    <property type="term" value="P:actin cytoskeleton organization"/>
    <property type="evidence" value="ECO:0007669"/>
    <property type="project" value="TreeGrafter"/>
</dbReference>
<comment type="subcellular location">
    <subcellularLocation>
        <location evidence="1">Cytoplasm</location>
    </subcellularLocation>
</comment>
<feature type="compositionally biased region" description="Basic residues" evidence="6">
    <location>
        <begin position="569"/>
        <end position="585"/>
    </location>
</feature>
<dbReference type="Pfam" id="PF01369">
    <property type="entry name" value="Sec7"/>
    <property type="match status" value="1"/>
</dbReference>
<dbReference type="OrthoDB" id="430364at2759"/>
<accession>A0A504YVF3</accession>
<gene>
    <name evidence="8" type="ORF">FGIG_07309</name>
</gene>
<feature type="domain" description="SEC7" evidence="7">
    <location>
        <begin position="673"/>
        <end position="867"/>
    </location>
</feature>
<evidence type="ECO:0000256" key="3">
    <source>
        <dbReference type="ARBA" id="ARBA00022490"/>
    </source>
</evidence>
<dbReference type="SMART" id="SM00222">
    <property type="entry name" value="Sec7"/>
    <property type="match status" value="1"/>
</dbReference>
<dbReference type="PANTHER" id="PTHR10663:SF342">
    <property type="entry name" value="FI21420P1"/>
    <property type="match status" value="1"/>
</dbReference>
<keyword evidence="5" id="KW-0175">Coiled coil</keyword>
<evidence type="ECO:0000256" key="6">
    <source>
        <dbReference type="SAM" id="MobiDB-lite"/>
    </source>
</evidence>
<name>A0A504YVF3_FASGI</name>
<dbReference type="CDD" id="cd00171">
    <property type="entry name" value="Sec7"/>
    <property type="match status" value="1"/>
</dbReference>
<sequence length="1233" mass="134724">MELSSHNGGPLVFKCTCSHVCAGGTQLPQLRQRPSPRNIKAGRHVNPTHLTVSSESSADPLGKASCLTDPNEYFPHPPMSCLNSGCLVVRDFGTDHDALGSPRPLRSDLANVSYELSEDLRAKEIELIERCYGGRLRAQRAARVIQNCYRDYRLRTEYARLRLEKCSNRKLDPIPQMSPTVKSSCATVCGTTIPTILSPPSTGLAQKNESHLSSSPYRRPALHSSGSLEDLVLEQAYVDWALKAATAQAGYSMPDATGLTISERAPDDNYSATPSFSSSSSVEVIALRPEKIKIPTVDVSSPGVASNGDDTVFSDCRIPSSDMNFGISRVTCHTSNAPPVAPCNCCMTRITPSALSCELQRRRPSPVRKLSSPASPQTVLVPGVGPSDNHASAAHTQHSDPNLIQMGIVGSGVYCTTSSASAGTACTCSSFTELVPTAIASKQSFTVAHSQNTIPVQHMRCCHCSHSLPKSGVIACCYTQPPRIMVANSQTPTSVSGGRHVLVTATTTNGVAGVAIDQNKLPRQSLSNSQIRIPSGQMLVAVSASPGQLTRTHPAYVHQSVSHASHPSHSQHNHDHHRHHHHPHHLPAQTLGHTRNASLPHNQLIQLNANGKSPPTCLVIPAQCHLHGGHGTVTSLTDGGPVHGHAVAQAHDSSSTSPSVAQLQQMAIAKNQVRQQEKRRKRVYRIGLNIFNKSPLKGVEFLIKYGFLDCAPETIARFLLTRKGLSRVAIGDYLGNTKDELAMTTTRQFMRELDFREQEVDEALRSLLSCFRTPGESQKIVHLLTEFQAAYVEQNSARVKAQFRNVDSVMVLAYAIVMLHTDMYSPNVRPQSKMTRDEFVRNLRGVDAGEDLDRNLLLAIYDRIQQREMSVAADHTDQVRKIQQHLTGPLRPLNLAIPQRRLVCYCRLYEVPDKNKRERPGSHQREVFLFNDLLLITKAVQKKRRDAAVAYQVRISLSLLGIRLTAFETAYHPHGLELLLPVGESNISLNSKESGLNPAAPFTTDGRARILVTLNTKTLSDRARFMEDLQECIVEVAEMDRIRIEEEVIKQMQQKRCLSKQLSSATVGSHLSNNYICNNAYSYCKSNGNHTADNNNGNCAFMSSQGRLKAVRVLGDDRTKRPSDWAHARLTTSALTSGKAMRAKTVPREFEAMVRRGTTSGIVSIMASGEELHETCVSRPGVLDTTGSSTKPCTDVVDENQRLSGDSGLLADLETPTSLSSHTLGSSSSYSPT</sequence>
<dbReference type="GO" id="GO:0032012">
    <property type="term" value="P:regulation of ARF protein signal transduction"/>
    <property type="evidence" value="ECO:0007669"/>
    <property type="project" value="InterPro"/>
</dbReference>
<reference evidence="8 9" key="1">
    <citation type="submission" date="2019-04" db="EMBL/GenBank/DDBJ databases">
        <title>Annotation for the trematode Fasciola gigantica.</title>
        <authorList>
            <person name="Choi Y.-J."/>
        </authorList>
    </citation>
    <scope>NUCLEOTIDE SEQUENCE [LARGE SCALE GENOMIC DNA]</scope>
    <source>
        <strain evidence="8">Uganda_cow_1</strain>
    </source>
</reference>
<keyword evidence="3" id="KW-0963">Cytoplasm</keyword>
<evidence type="ECO:0000313" key="8">
    <source>
        <dbReference type="EMBL" id="TPP64619.1"/>
    </source>
</evidence>
<feature type="region of interest" description="Disordered" evidence="6">
    <location>
        <begin position="366"/>
        <end position="397"/>
    </location>
</feature>
<feature type="region of interest" description="Disordered" evidence="6">
    <location>
        <begin position="558"/>
        <end position="594"/>
    </location>
</feature>
<dbReference type="EMBL" id="SUNJ01004213">
    <property type="protein sequence ID" value="TPP64619.1"/>
    <property type="molecule type" value="Genomic_DNA"/>
</dbReference>
<dbReference type="GO" id="GO:0005085">
    <property type="term" value="F:guanyl-nucleotide exchange factor activity"/>
    <property type="evidence" value="ECO:0007669"/>
    <property type="project" value="InterPro"/>
</dbReference>
<feature type="compositionally biased region" description="Low complexity" evidence="6">
    <location>
        <begin position="1215"/>
        <end position="1233"/>
    </location>
</feature>
<keyword evidence="9" id="KW-1185">Reference proteome</keyword>
<dbReference type="InterPro" id="IPR011993">
    <property type="entry name" value="PH-like_dom_sf"/>
</dbReference>
<evidence type="ECO:0000256" key="2">
    <source>
        <dbReference type="ARBA" id="ARBA00006248"/>
    </source>
</evidence>
<comment type="caution">
    <text evidence="8">The sequence shown here is derived from an EMBL/GenBank/DDBJ whole genome shotgun (WGS) entry which is preliminary data.</text>
</comment>
<dbReference type="Pfam" id="PF16453">
    <property type="entry name" value="IQ_SEC7_PH"/>
    <property type="match status" value="1"/>
</dbReference>
<dbReference type="InterPro" id="IPR023394">
    <property type="entry name" value="Sec7_C_sf"/>
</dbReference>
<feature type="compositionally biased region" description="Polar residues" evidence="6">
    <location>
        <begin position="203"/>
        <end position="216"/>
    </location>
</feature>